<keyword evidence="3" id="KW-1185">Reference proteome</keyword>
<reference evidence="2 3" key="1">
    <citation type="journal article" date="2016" name="Mol. Biol. Evol.">
        <title>Comparative Genomics of Early-Diverging Mushroom-Forming Fungi Provides Insights into the Origins of Lignocellulose Decay Capabilities.</title>
        <authorList>
            <person name="Nagy L.G."/>
            <person name="Riley R."/>
            <person name="Tritt A."/>
            <person name="Adam C."/>
            <person name="Daum C."/>
            <person name="Floudas D."/>
            <person name="Sun H."/>
            <person name="Yadav J.S."/>
            <person name="Pangilinan J."/>
            <person name="Larsson K.H."/>
            <person name="Matsuura K."/>
            <person name="Barry K."/>
            <person name="Labutti K."/>
            <person name="Kuo R."/>
            <person name="Ohm R.A."/>
            <person name="Bhattacharya S.S."/>
            <person name="Shirouzu T."/>
            <person name="Yoshinaga Y."/>
            <person name="Martin F.M."/>
            <person name="Grigoriev I.V."/>
            <person name="Hibbett D.S."/>
        </authorList>
    </citation>
    <scope>NUCLEOTIDE SEQUENCE [LARGE SCALE GENOMIC DNA]</scope>
    <source>
        <strain evidence="2 3">HHB12029</strain>
    </source>
</reference>
<accession>A0A166MH16</accession>
<organism evidence="2 3">
    <name type="scientific">Exidia glandulosa HHB12029</name>
    <dbReference type="NCBI Taxonomy" id="1314781"/>
    <lineage>
        <taxon>Eukaryota</taxon>
        <taxon>Fungi</taxon>
        <taxon>Dikarya</taxon>
        <taxon>Basidiomycota</taxon>
        <taxon>Agaricomycotina</taxon>
        <taxon>Agaricomycetes</taxon>
        <taxon>Auriculariales</taxon>
        <taxon>Exidiaceae</taxon>
        <taxon>Exidia</taxon>
    </lineage>
</organism>
<evidence type="ECO:0000256" key="1">
    <source>
        <dbReference type="SAM" id="MobiDB-lite"/>
    </source>
</evidence>
<dbReference type="Proteomes" id="UP000077266">
    <property type="component" value="Unassembled WGS sequence"/>
</dbReference>
<feature type="non-terminal residue" evidence="2">
    <location>
        <position position="1"/>
    </location>
</feature>
<dbReference type="InParanoid" id="A0A166MH16"/>
<feature type="compositionally biased region" description="Polar residues" evidence="1">
    <location>
        <begin position="93"/>
        <end position="107"/>
    </location>
</feature>
<evidence type="ECO:0000313" key="2">
    <source>
        <dbReference type="EMBL" id="KZV78023.1"/>
    </source>
</evidence>
<feature type="compositionally biased region" description="Polar residues" evidence="1">
    <location>
        <begin position="181"/>
        <end position="210"/>
    </location>
</feature>
<dbReference type="AlphaFoldDB" id="A0A166MH16"/>
<protein>
    <submittedName>
        <fullName evidence="2">Uncharacterized protein</fullName>
    </submittedName>
</protein>
<evidence type="ECO:0000313" key="3">
    <source>
        <dbReference type="Proteomes" id="UP000077266"/>
    </source>
</evidence>
<feature type="compositionally biased region" description="Low complexity" evidence="1">
    <location>
        <begin position="80"/>
        <end position="92"/>
    </location>
</feature>
<feature type="region of interest" description="Disordered" evidence="1">
    <location>
        <begin position="1"/>
        <end position="210"/>
    </location>
</feature>
<dbReference type="EMBL" id="KV427207">
    <property type="protein sequence ID" value="KZV78023.1"/>
    <property type="molecule type" value="Genomic_DNA"/>
</dbReference>
<sequence length="336" mass="34658">PTSDVAFPTGSRISPKLALLKLEDPSSGSPGRNRRDSSGLGGTGSSGSADAGGGIPPSPVSFPAGSVRRPSINTIHPFKSSTLSGSLHSPSPAQSLRTQSPLTTIAGSSIARASPLPLTPSAMPRPISFPAASGMSGIVGSPSSMSPVGAGAMTRPSPPYTPSSLVERRSIGAGSASGGSDPSTSVAPGTSAKRYSSTFGHRFSTSTSTPQEDITNFMQAINESQGQPLRHAREASGPDPEAEERALRAGAIPTSQREVGDALRAMQEQFAKSLEGLEGSRSESGSQQGVYVAWNRLLPFRDLDAVLLARFPGSTRCAVPNCWVKSQKVSQDTLFL</sequence>
<gene>
    <name evidence="2" type="ORF">EXIGLDRAFT_718682</name>
</gene>
<feature type="compositionally biased region" description="Low complexity" evidence="1">
    <location>
        <begin position="171"/>
        <end position="180"/>
    </location>
</feature>
<dbReference type="STRING" id="1314781.A0A166MH16"/>
<proteinExistence type="predicted"/>
<feature type="compositionally biased region" description="Gly residues" evidence="1">
    <location>
        <begin position="39"/>
        <end position="55"/>
    </location>
</feature>
<name>A0A166MH16_EXIGL</name>